<dbReference type="EMBL" id="CP132942">
    <property type="protein sequence ID" value="XCB33864.1"/>
    <property type="molecule type" value="Genomic_DNA"/>
</dbReference>
<organism evidence="1">
    <name type="scientific">Tunturiibacter psychrotolerans</name>
    <dbReference type="NCBI Taxonomy" id="3069686"/>
    <lineage>
        <taxon>Bacteria</taxon>
        <taxon>Pseudomonadati</taxon>
        <taxon>Acidobacteriota</taxon>
        <taxon>Terriglobia</taxon>
        <taxon>Terriglobales</taxon>
        <taxon>Acidobacteriaceae</taxon>
        <taxon>Tunturiibacter</taxon>
    </lineage>
</organism>
<dbReference type="RefSeq" id="WP_353064708.1">
    <property type="nucleotide sequence ID" value="NZ_CP132942.1"/>
</dbReference>
<reference evidence="1" key="1">
    <citation type="submission" date="2023-08" db="EMBL/GenBank/DDBJ databases">
        <authorList>
            <person name="Messyasz A."/>
            <person name="Mannisto M.K."/>
            <person name="Kerkhof L.J."/>
            <person name="Haggblom M."/>
        </authorList>
    </citation>
    <scope>NUCLEOTIDE SEQUENCE</scope>
    <source>
        <strain evidence="1">X5P6</strain>
    </source>
</reference>
<name>A0AAU7ZS68_9BACT</name>
<proteinExistence type="predicted"/>
<accession>A0AAU7ZS68</accession>
<gene>
    <name evidence="1" type="ORF">RBB77_02955</name>
</gene>
<protein>
    <submittedName>
        <fullName evidence="1">Uncharacterized protein</fullName>
    </submittedName>
</protein>
<evidence type="ECO:0000313" key="1">
    <source>
        <dbReference type="EMBL" id="XCB33864.1"/>
    </source>
</evidence>
<dbReference type="KEGG" id="tpsc:RBB77_02955"/>
<dbReference type="AlphaFoldDB" id="A0AAU7ZS68"/>
<reference evidence="1" key="2">
    <citation type="journal article" date="2024" name="Environ. Microbiol.">
        <title>Genome analysis and description of Tunturibacter gen. nov. expands the diversity of Terriglobia in tundra soils.</title>
        <authorList>
            <person name="Messyasz A."/>
            <person name="Mannisto M.K."/>
            <person name="Kerkhof L.J."/>
            <person name="Haggblom M.M."/>
        </authorList>
    </citation>
    <scope>NUCLEOTIDE SEQUENCE</scope>
    <source>
        <strain evidence="1">X5P6</strain>
    </source>
</reference>
<sequence>MSKQRERVKKILDWEELEKAPNTHGAFSFLKSAAEIVSIRKNDVLPEIADRQINASSNDKTTTVVPATPVAAQPLKVTRSRPYKVHRCTLVQHGQSLGETTLYQALWTHGKVETAETRAITTGWRTMKRLCGMTDKNCKRNTASLIAKLAIEEIGKENVHFRTGRTYRVYSFTKTLERRKAAGMEWAVWDKGRRFVQSDGSPLELNFYAGDKTTTVVAPIPVETATVDISTPGTVVKITPGTVVKTTPVLGSTLGREKKNESSSSTSDLVLILDALGEESYVVDEQAALQILYSCRNVCPDATANEIVSIIREKGAVMQSRRNVRNPTGFLLTSVLSVFDGEGIKSFRRRQASAAARVEQRNQEESRKQREMYEWLLSERDRLTLLIQNPDTLPKRHDDARRGLAEVQSALSSYAEDEA</sequence>